<reference evidence="1" key="1">
    <citation type="submission" date="2020-04" db="EMBL/GenBank/DDBJ databases">
        <authorList>
            <person name="Chiriac C."/>
            <person name="Salcher M."/>
            <person name="Ghai R."/>
            <person name="Kavagutti S V."/>
        </authorList>
    </citation>
    <scope>NUCLEOTIDE SEQUENCE</scope>
</reference>
<accession>A0A6J5LDQ1</accession>
<sequence>MTTKTRQLLIKSGAIKPQPKPLKPLAIVRRDFKTRADKALEILRKASVA</sequence>
<gene>
    <name evidence="1" type="ORF">UFOVP249_20</name>
</gene>
<organism evidence="1">
    <name type="scientific">uncultured Caudovirales phage</name>
    <dbReference type="NCBI Taxonomy" id="2100421"/>
    <lineage>
        <taxon>Viruses</taxon>
        <taxon>Duplodnaviria</taxon>
        <taxon>Heunggongvirae</taxon>
        <taxon>Uroviricota</taxon>
        <taxon>Caudoviricetes</taxon>
        <taxon>Peduoviridae</taxon>
        <taxon>Maltschvirus</taxon>
        <taxon>Maltschvirus maltsch</taxon>
    </lineage>
</organism>
<evidence type="ECO:0000313" key="1">
    <source>
        <dbReference type="EMBL" id="CAB4132768.1"/>
    </source>
</evidence>
<dbReference type="EMBL" id="LR796268">
    <property type="protein sequence ID" value="CAB4132768.1"/>
    <property type="molecule type" value="Genomic_DNA"/>
</dbReference>
<protein>
    <submittedName>
        <fullName evidence="1">Uncharacterized protein</fullName>
    </submittedName>
</protein>
<proteinExistence type="predicted"/>
<name>A0A6J5LDQ1_9CAUD</name>